<dbReference type="KEGG" id="lcu:PL11_009915"/>
<organism evidence="2 3">
    <name type="scientific">Lentilactobacillus curieae</name>
    <dbReference type="NCBI Taxonomy" id="1138822"/>
    <lineage>
        <taxon>Bacteria</taxon>
        <taxon>Bacillati</taxon>
        <taxon>Bacillota</taxon>
        <taxon>Bacilli</taxon>
        <taxon>Lactobacillales</taxon>
        <taxon>Lactobacillaceae</taxon>
        <taxon>Lentilactobacillus</taxon>
    </lineage>
</organism>
<dbReference type="PANTHER" id="PTHR43690:SF17">
    <property type="entry name" value="PROTEIN YHJJ"/>
    <property type="match status" value="1"/>
</dbReference>
<evidence type="ECO:0000259" key="1">
    <source>
        <dbReference type="Pfam" id="PF05193"/>
    </source>
</evidence>
<evidence type="ECO:0000313" key="3">
    <source>
        <dbReference type="Proteomes" id="UP000030361"/>
    </source>
</evidence>
<keyword evidence="3" id="KW-1185">Reference proteome</keyword>
<dbReference type="Proteomes" id="UP000030361">
    <property type="component" value="Chromosome"/>
</dbReference>
<dbReference type="AlphaFoldDB" id="A0A1S6QKU7"/>
<feature type="domain" description="Peptidase M16 C-terminal" evidence="1">
    <location>
        <begin position="184"/>
        <end position="357"/>
    </location>
</feature>
<gene>
    <name evidence="2" type="ORF">PL11_009915</name>
</gene>
<dbReference type="EMBL" id="CP018906">
    <property type="protein sequence ID" value="AQW22221.1"/>
    <property type="molecule type" value="Genomic_DNA"/>
</dbReference>
<dbReference type="PANTHER" id="PTHR43690">
    <property type="entry name" value="NARDILYSIN"/>
    <property type="match status" value="1"/>
</dbReference>
<dbReference type="Gene3D" id="3.30.830.10">
    <property type="entry name" value="Metalloenzyme, LuxS/M16 peptidase-like"/>
    <property type="match status" value="2"/>
</dbReference>
<dbReference type="Pfam" id="PF05193">
    <property type="entry name" value="Peptidase_M16_C"/>
    <property type="match status" value="1"/>
</dbReference>
<sequence length="427" mass="48068">MLVNEIKSKNYRIFTHNTDKFKTTKITIYFTLKSDEKNFAKMALLSELLGNATSKYSSETEVSRQLSRMYGASFGVTVLRYGDVHTLRINISFPNDKYLPDNHHVVSEIMGFLDEVINHPLIGGNQFEESFFNLHKANLLNYFNSIIENREYYATIQLQKLMFPNDINHGSFLYGTIDQLQKTTAADLFDFYQWLLKNANIMGFIGGHIDDEFVNQLDEIIPNTDHQFVKLDPFVKLPQIDKVARKEQKLEIDQTVLTMGYELPILSNDPDYYNAIVLNQVLGGSPQSVLFNDVREDQSLAYDISSSYNSLNGTLSVSAGILPQNQPLVEDLVAKSIEKIMNGNIDDTVISGIKQSLIDQRKSSADSLGAQIEKLFVKEITNASVDDDDFIAGVKSVKKSDVVDLAKQIKLRAVFALKGNGGSDENN</sequence>
<dbReference type="SUPFAM" id="SSF63411">
    <property type="entry name" value="LuxS/MPP-like metallohydrolase"/>
    <property type="match status" value="2"/>
</dbReference>
<dbReference type="eggNOG" id="COG0612">
    <property type="taxonomic scope" value="Bacteria"/>
</dbReference>
<dbReference type="InterPro" id="IPR007863">
    <property type="entry name" value="Peptidase_M16_C"/>
</dbReference>
<proteinExistence type="predicted"/>
<dbReference type="InterPro" id="IPR011249">
    <property type="entry name" value="Metalloenz_LuxS/M16"/>
</dbReference>
<name>A0A1S6QKU7_9LACO</name>
<dbReference type="NCBIfam" id="NF047422">
    <property type="entry name" value="YfmF_fam"/>
    <property type="match status" value="1"/>
</dbReference>
<evidence type="ECO:0000313" key="2">
    <source>
        <dbReference type="EMBL" id="AQW22221.1"/>
    </source>
</evidence>
<dbReference type="InterPro" id="IPR050626">
    <property type="entry name" value="Peptidase_M16"/>
</dbReference>
<reference evidence="2 3" key="1">
    <citation type="journal article" date="2015" name="Genome Announc.">
        <title>Genome Sequence of Lactobacillus curieae CCTCC M 2011381T, a Novel Producer of Gamma-aminobutyric Acid.</title>
        <authorList>
            <person name="Wang Y."/>
            <person name="Wang Y."/>
            <person name="Lang C."/>
            <person name="Wei D."/>
            <person name="Xu P."/>
            <person name="Xie J."/>
        </authorList>
    </citation>
    <scope>NUCLEOTIDE SEQUENCE [LARGE SCALE GENOMIC DNA]</scope>
    <source>
        <strain evidence="2 3">CCTCC M 2011381</strain>
    </source>
</reference>
<dbReference type="GO" id="GO:0046872">
    <property type="term" value="F:metal ion binding"/>
    <property type="evidence" value="ECO:0007669"/>
    <property type="project" value="InterPro"/>
</dbReference>
<protein>
    <recommendedName>
        <fullName evidence="1">Peptidase M16 C-terminal domain-containing protein</fullName>
    </recommendedName>
</protein>
<accession>A0A1S6QKU7</accession>